<dbReference type="GO" id="GO:0016787">
    <property type="term" value="F:hydrolase activity"/>
    <property type="evidence" value="ECO:0007669"/>
    <property type="project" value="InterPro"/>
</dbReference>
<dbReference type="SMART" id="SM00487">
    <property type="entry name" value="DEXDc"/>
    <property type="match status" value="1"/>
</dbReference>
<dbReference type="Pfam" id="PF04851">
    <property type="entry name" value="ResIII"/>
    <property type="match status" value="1"/>
</dbReference>
<dbReference type="InterPro" id="IPR050742">
    <property type="entry name" value="Helicase_Restrict-Modif_Enz"/>
</dbReference>
<evidence type="ECO:0000313" key="1">
    <source>
        <dbReference type="EMBL" id="AQP43910.1"/>
    </source>
</evidence>
<gene>
    <name evidence="1" type="ORF">RPIT_03015</name>
</gene>
<dbReference type="Proteomes" id="UP000188324">
    <property type="component" value="Chromosome"/>
</dbReference>
<dbReference type="AlphaFoldDB" id="A0A1Q2CCU9"/>
<organism evidence="1 2">
    <name type="scientific">Tessaracoccus flavus</name>
    <dbReference type="NCBI Taxonomy" id="1610493"/>
    <lineage>
        <taxon>Bacteria</taxon>
        <taxon>Bacillati</taxon>
        <taxon>Actinomycetota</taxon>
        <taxon>Actinomycetes</taxon>
        <taxon>Propionibacteriales</taxon>
        <taxon>Propionibacteriaceae</taxon>
        <taxon>Tessaracoccus</taxon>
    </lineage>
</organism>
<name>A0A1Q2CCU9_9ACTN</name>
<dbReference type="GO" id="GO:0005829">
    <property type="term" value="C:cytosol"/>
    <property type="evidence" value="ECO:0007669"/>
    <property type="project" value="TreeGrafter"/>
</dbReference>
<dbReference type="InterPro" id="IPR014001">
    <property type="entry name" value="Helicase_ATP-bd"/>
</dbReference>
<dbReference type="GO" id="GO:0005524">
    <property type="term" value="F:ATP binding"/>
    <property type="evidence" value="ECO:0007669"/>
    <property type="project" value="InterPro"/>
</dbReference>
<keyword evidence="2" id="KW-1185">Reference proteome</keyword>
<dbReference type="OrthoDB" id="5165890at2"/>
<evidence type="ECO:0000313" key="2">
    <source>
        <dbReference type="Proteomes" id="UP000188324"/>
    </source>
</evidence>
<dbReference type="PANTHER" id="PTHR47396">
    <property type="entry name" value="TYPE I RESTRICTION ENZYME ECOKI R PROTEIN"/>
    <property type="match status" value="1"/>
</dbReference>
<dbReference type="EMBL" id="CP019605">
    <property type="protein sequence ID" value="AQP43910.1"/>
    <property type="molecule type" value="Genomic_DNA"/>
</dbReference>
<dbReference type="RefSeq" id="WP_077340486.1">
    <property type="nucleotide sequence ID" value="NZ_CP019605.1"/>
</dbReference>
<dbReference type="GO" id="GO:0003677">
    <property type="term" value="F:DNA binding"/>
    <property type="evidence" value="ECO:0007669"/>
    <property type="project" value="InterPro"/>
</dbReference>
<sequence length="582" mass="64095">MSSSALEHLSPAFPGRAAWGTASSLRAWQQAALDQYEQESPRDFLCVATPGAGKTTFALRVAATLMSARTVRRIVVVTPTEHLKVQWADAAARVGIQLDPGIGGSSRAGRSKEFHGSVVTYAGVAARSYVYEALCHSKETLVIFDEIHHAGDSKSWGEAIEYAFGHATRRLALTGTPFRSDDHPIPFVAYDELAPGVRQSRADYTYGYTEALTDHVVRPVLFMNYGGAMRWRTKAGDELAADLGVPLTKDLTAQAWRTALSPTGEWIPAVLRAADKRLTEVRRHVPDAGGLVIATNQTSARAYARILHDLTGTKPVVVLSDDAKANVRIEEYSEGTDRWMVAVRMVSEGVDVPRLAVGVYATATSTPLFFTQAVGRFVRSRRRGEVATVFLPTVPVLLAHAATIERQRDHVLGRPTSDEGDIWAETEALIERENRADKASDDLLGEFEALESQATFDHVLFDSQAFGMHAEPTSADEQDYLGLPGLLEPAQVSVLLAERQRRQLRRREKQDRRAEPEVALHRALASKRKELNSLVAQYARLKGVPHSHVHADLRRECGGPKLAQASQHQVDERLAAIRAWLR</sequence>
<reference evidence="1 2" key="1">
    <citation type="journal article" date="2016" name="Int. J. Syst. Evol. Microbiol.">
        <title>Tessaracoccus flavus sp. nov., isolated from the drainage system of a lindane-producing factory.</title>
        <authorList>
            <person name="Kumari R."/>
            <person name="Singh P."/>
            <person name="Schumann P."/>
            <person name="Lal R."/>
        </authorList>
    </citation>
    <scope>NUCLEOTIDE SEQUENCE [LARGE SCALE GENOMIC DNA]</scope>
    <source>
        <strain evidence="1 2">RP1T</strain>
    </source>
</reference>
<dbReference type="SUPFAM" id="SSF52540">
    <property type="entry name" value="P-loop containing nucleoside triphosphate hydrolases"/>
    <property type="match status" value="1"/>
</dbReference>
<accession>A0A1Q2CCU9</accession>
<dbReference type="InterPro" id="IPR027417">
    <property type="entry name" value="P-loop_NTPase"/>
</dbReference>
<dbReference type="InterPro" id="IPR006935">
    <property type="entry name" value="Helicase/UvrB_N"/>
</dbReference>
<dbReference type="PROSITE" id="PS51192">
    <property type="entry name" value="HELICASE_ATP_BIND_1"/>
    <property type="match status" value="1"/>
</dbReference>
<dbReference type="KEGG" id="tfl:RPIT_03015"/>
<dbReference type="STRING" id="1610493.RPIT_03015"/>
<proteinExistence type="predicted"/>
<dbReference type="Gene3D" id="3.40.50.300">
    <property type="entry name" value="P-loop containing nucleotide triphosphate hydrolases"/>
    <property type="match status" value="2"/>
</dbReference>
<protein>
    <submittedName>
        <fullName evidence="1">Uncharacterized protein</fullName>
    </submittedName>
</protein>
<dbReference type="PANTHER" id="PTHR47396:SF2">
    <property type="entry name" value="HELICASE ATP-BINDING DOMAIN-CONTAINING PROTEIN"/>
    <property type="match status" value="1"/>
</dbReference>